<evidence type="ECO:0000313" key="1">
    <source>
        <dbReference type="EMBL" id="TFK67477.1"/>
    </source>
</evidence>
<keyword evidence="2" id="KW-1185">Reference proteome</keyword>
<reference evidence="1 2" key="1">
    <citation type="journal article" date="2019" name="Nat. Ecol. Evol.">
        <title>Megaphylogeny resolves global patterns of mushroom evolution.</title>
        <authorList>
            <person name="Varga T."/>
            <person name="Krizsan K."/>
            <person name="Foldi C."/>
            <person name="Dima B."/>
            <person name="Sanchez-Garcia M."/>
            <person name="Sanchez-Ramirez S."/>
            <person name="Szollosi G.J."/>
            <person name="Szarkandi J.G."/>
            <person name="Papp V."/>
            <person name="Albert L."/>
            <person name="Andreopoulos W."/>
            <person name="Angelini C."/>
            <person name="Antonin V."/>
            <person name="Barry K.W."/>
            <person name="Bougher N.L."/>
            <person name="Buchanan P."/>
            <person name="Buyck B."/>
            <person name="Bense V."/>
            <person name="Catcheside P."/>
            <person name="Chovatia M."/>
            <person name="Cooper J."/>
            <person name="Damon W."/>
            <person name="Desjardin D."/>
            <person name="Finy P."/>
            <person name="Geml J."/>
            <person name="Haridas S."/>
            <person name="Hughes K."/>
            <person name="Justo A."/>
            <person name="Karasinski D."/>
            <person name="Kautmanova I."/>
            <person name="Kiss B."/>
            <person name="Kocsube S."/>
            <person name="Kotiranta H."/>
            <person name="LaButti K.M."/>
            <person name="Lechner B.E."/>
            <person name="Liimatainen K."/>
            <person name="Lipzen A."/>
            <person name="Lukacs Z."/>
            <person name="Mihaltcheva S."/>
            <person name="Morgado L.N."/>
            <person name="Niskanen T."/>
            <person name="Noordeloos M.E."/>
            <person name="Ohm R.A."/>
            <person name="Ortiz-Santana B."/>
            <person name="Ovrebo C."/>
            <person name="Racz N."/>
            <person name="Riley R."/>
            <person name="Savchenko A."/>
            <person name="Shiryaev A."/>
            <person name="Soop K."/>
            <person name="Spirin V."/>
            <person name="Szebenyi C."/>
            <person name="Tomsovsky M."/>
            <person name="Tulloss R.E."/>
            <person name="Uehling J."/>
            <person name="Grigoriev I.V."/>
            <person name="Vagvolgyi C."/>
            <person name="Papp T."/>
            <person name="Martin F.M."/>
            <person name="Miettinen O."/>
            <person name="Hibbett D.S."/>
            <person name="Nagy L.G."/>
        </authorList>
    </citation>
    <scope>NUCLEOTIDE SEQUENCE [LARGE SCALE GENOMIC DNA]</scope>
    <source>
        <strain evidence="1 2">NL-1719</strain>
    </source>
</reference>
<dbReference type="EMBL" id="ML208375">
    <property type="protein sequence ID" value="TFK67477.1"/>
    <property type="molecule type" value="Genomic_DNA"/>
</dbReference>
<name>A0ACD3ARB5_9AGAR</name>
<sequence>MLFTARILALLSLLATFQVGFVAAQDPPLDGPADPAPTGGDTGTGAPADGSDPTTCITDCFGQAARNSPYNVDMNRTDLSCACTNQDVIAAVTACLQNNCPDALGAAQQQQAALCGGAGGSTIADASSTLANSTVSTVSKPAVTSSVVSAAAITSKPPTPTSSGSTHSSSAAGTSGPSPSPSQTGGAIAAAAFGGYGAVVLGAVAGVVGLVL</sequence>
<accession>A0ACD3ARB5</accession>
<dbReference type="Proteomes" id="UP000308600">
    <property type="component" value="Unassembled WGS sequence"/>
</dbReference>
<proteinExistence type="predicted"/>
<gene>
    <name evidence="1" type="ORF">BDN72DRAFT_842990</name>
</gene>
<protein>
    <submittedName>
        <fullName evidence="1">Uncharacterized protein</fullName>
    </submittedName>
</protein>
<evidence type="ECO:0000313" key="2">
    <source>
        <dbReference type="Proteomes" id="UP000308600"/>
    </source>
</evidence>
<organism evidence="1 2">
    <name type="scientific">Pluteus cervinus</name>
    <dbReference type="NCBI Taxonomy" id="181527"/>
    <lineage>
        <taxon>Eukaryota</taxon>
        <taxon>Fungi</taxon>
        <taxon>Dikarya</taxon>
        <taxon>Basidiomycota</taxon>
        <taxon>Agaricomycotina</taxon>
        <taxon>Agaricomycetes</taxon>
        <taxon>Agaricomycetidae</taxon>
        <taxon>Agaricales</taxon>
        <taxon>Pluteineae</taxon>
        <taxon>Pluteaceae</taxon>
        <taxon>Pluteus</taxon>
    </lineage>
</organism>